<proteinExistence type="predicted"/>
<keyword evidence="1" id="KW-0472">Membrane</keyword>
<keyword evidence="3" id="KW-1185">Reference proteome</keyword>
<dbReference type="EMBL" id="PVLR01000033">
    <property type="protein sequence ID" value="PRD68316.1"/>
    <property type="molecule type" value="Genomic_DNA"/>
</dbReference>
<accession>A0A2S9KD36</accession>
<evidence type="ECO:0000313" key="3">
    <source>
        <dbReference type="Proteomes" id="UP000238326"/>
    </source>
</evidence>
<dbReference type="RefSeq" id="WP_105730119.1">
    <property type="nucleotide sequence ID" value="NZ_PVLR01000033.1"/>
</dbReference>
<dbReference type="Proteomes" id="UP000238326">
    <property type="component" value="Unassembled WGS sequence"/>
</dbReference>
<dbReference type="AlphaFoldDB" id="A0A2S9KD36"/>
<sequence>MENTKTTNWFVRALIIAFCAFLGTLVVYRFFFVEPKADISAGLLVILAFILVLVLSELFDNFSIGQLVSVSRDLKKKEVETTKLKQENSELRGHLIAISTNISQKQSSTNIVGLPTNLAELLTVRKADPEEIESKKAEDQPAPPIAVPQAQERTLNRRKAEQLAIAKFVSSQNLQAFNLIEEAKLSTQFSGIDPITDVTPIFDGYINTSDSEVFIEARFTAYASMMFRDRLYVMLAKLHHYKVLKTANVYLALLLINLPEMSSRSNGSYLDRLQRDFGPAIASGLLRIHVIEPSDEEAQALYETTSASAA</sequence>
<keyword evidence="1" id="KW-1133">Transmembrane helix</keyword>
<protein>
    <submittedName>
        <fullName evidence="2">Uncharacterized protein</fullName>
    </submittedName>
</protein>
<reference evidence="2 3" key="1">
    <citation type="submission" date="2018-03" db="EMBL/GenBank/DDBJ databases">
        <title>Comparative genomics illustrates the genes involved in a hyperalkaliphilic mechanisms of Serpentinomonas isolated from highly-alkaline calcium-rich serpentinized springs.</title>
        <authorList>
            <person name="Suzuki S."/>
            <person name="Ishii S."/>
            <person name="Walworth N."/>
            <person name="Bird L."/>
            <person name="Kuenen J.G."/>
            <person name="Nealson K.H."/>
        </authorList>
    </citation>
    <scope>NUCLEOTIDE SEQUENCE [LARGE SCALE GENOMIC DNA]</scope>
    <source>
        <strain evidence="2 3">83</strain>
    </source>
</reference>
<dbReference type="OrthoDB" id="7059223at2"/>
<feature type="transmembrane region" description="Helical" evidence="1">
    <location>
        <begin position="9"/>
        <end position="33"/>
    </location>
</feature>
<comment type="caution">
    <text evidence="2">The sequence shown here is derived from an EMBL/GenBank/DDBJ whole genome shotgun (WGS) entry which is preliminary data.</text>
</comment>
<feature type="transmembrane region" description="Helical" evidence="1">
    <location>
        <begin position="39"/>
        <end position="59"/>
    </location>
</feature>
<gene>
    <name evidence="2" type="ORF">C6P61_11720</name>
</gene>
<keyword evidence="1" id="KW-0812">Transmembrane</keyword>
<name>A0A2S9KD36_9BURK</name>
<organism evidence="2 3">
    <name type="scientific">Malikia spinosa</name>
    <dbReference type="NCBI Taxonomy" id="86180"/>
    <lineage>
        <taxon>Bacteria</taxon>
        <taxon>Pseudomonadati</taxon>
        <taxon>Pseudomonadota</taxon>
        <taxon>Betaproteobacteria</taxon>
        <taxon>Burkholderiales</taxon>
        <taxon>Comamonadaceae</taxon>
        <taxon>Malikia</taxon>
    </lineage>
</organism>
<evidence type="ECO:0000313" key="2">
    <source>
        <dbReference type="EMBL" id="PRD68316.1"/>
    </source>
</evidence>
<evidence type="ECO:0000256" key="1">
    <source>
        <dbReference type="SAM" id="Phobius"/>
    </source>
</evidence>